<dbReference type="EMBL" id="FQVD01000025">
    <property type="protein sequence ID" value="SHF57531.1"/>
    <property type="molecule type" value="Genomic_DNA"/>
</dbReference>
<evidence type="ECO:0000313" key="1">
    <source>
        <dbReference type="EMBL" id="SHF57531.1"/>
    </source>
</evidence>
<name>A0A1M5CS18_9BACE</name>
<dbReference type="Proteomes" id="UP000184436">
    <property type="component" value="Unassembled WGS sequence"/>
</dbReference>
<proteinExistence type="predicted"/>
<reference evidence="1 2" key="1">
    <citation type="submission" date="2016-11" db="EMBL/GenBank/DDBJ databases">
        <authorList>
            <person name="Jaros S."/>
            <person name="Januszkiewicz K."/>
            <person name="Wedrychowicz H."/>
        </authorList>
    </citation>
    <scope>NUCLEOTIDE SEQUENCE [LARGE SCALE GENOMIC DNA]</scope>
    <source>
        <strain evidence="1 2">DSM 26883</strain>
    </source>
</reference>
<protein>
    <submittedName>
        <fullName evidence="1">Uncharacterized protein</fullName>
    </submittedName>
</protein>
<dbReference type="STRING" id="871325.SAMN05444349_12564"/>
<sequence length="53" mass="6390">MKDELRYPMMLIISAKKKLVCKLVSFSFLRINKEKTFILLLLIKKYSLSLHRF</sequence>
<accession>A0A1M5CS18</accession>
<evidence type="ECO:0000313" key="2">
    <source>
        <dbReference type="Proteomes" id="UP000184436"/>
    </source>
</evidence>
<organism evidence="1 2">
    <name type="scientific">Bacteroides faecichinchillae</name>
    <dbReference type="NCBI Taxonomy" id="871325"/>
    <lineage>
        <taxon>Bacteria</taxon>
        <taxon>Pseudomonadati</taxon>
        <taxon>Bacteroidota</taxon>
        <taxon>Bacteroidia</taxon>
        <taxon>Bacteroidales</taxon>
        <taxon>Bacteroidaceae</taxon>
        <taxon>Bacteroides</taxon>
    </lineage>
</organism>
<dbReference type="AlphaFoldDB" id="A0A1M5CS18"/>
<keyword evidence="2" id="KW-1185">Reference proteome</keyword>
<gene>
    <name evidence="1" type="ORF">SAMN05444349_12564</name>
</gene>